<comment type="caution">
    <text evidence="1">The sequence shown here is derived from an EMBL/GenBank/DDBJ whole genome shotgun (WGS) entry which is preliminary data.</text>
</comment>
<dbReference type="InterPro" id="IPR019270">
    <property type="entry name" value="DUF2283"/>
</dbReference>
<dbReference type="Proteomes" id="UP000645676">
    <property type="component" value="Unassembled WGS sequence"/>
</dbReference>
<name>A0A832T578_9EURY</name>
<organism evidence="1 2">
    <name type="scientific">Methanocaldococcus jannaschii</name>
    <dbReference type="NCBI Taxonomy" id="2190"/>
    <lineage>
        <taxon>Archaea</taxon>
        <taxon>Methanobacteriati</taxon>
        <taxon>Methanobacteriota</taxon>
        <taxon>Methanomada group</taxon>
        <taxon>Methanococci</taxon>
        <taxon>Methanococcales</taxon>
        <taxon>Methanocaldococcaceae</taxon>
        <taxon>Methanocaldococcus</taxon>
    </lineage>
</organism>
<evidence type="ECO:0000313" key="2">
    <source>
        <dbReference type="Proteomes" id="UP000645676"/>
    </source>
</evidence>
<dbReference type="RefSeq" id="WP_010870296.1">
    <property type="nucleotide sequence ID" value="NC_000909.1"/>
</dbReference>
<dbReference type="OMA" id="PFEKSIN"/>
<dbReference type="AlphaFoldDB" id="A0A832T578"/>
<gene>
    <name evidence="1" type="ORF">HA335_01740</name>
</gene>
<reference evidence="1" key="1">
    <citation type="journal article" date="2020" name="bioRxiv">
        <title>A rank-normalized archaeal taxonomy based on genome phylogeny resolves widespread incomplete and uneven classifications.</title>
        <authorList>
            <person name="Rinke C."/>
            <person name="Chuvochina M."/>
            <person name="Mussig A.J."/>
            <person name="Chaumeil P.-A."/>
            <person name="Waite D.W."/>
            <person name="Whitman W.B."/>
            <person name="Parks D.H."/>
            <person name="Hugenholtz P."/>
        </authorList>
    </citation>
    <scope>NUCLEOTIDE SEQUENCE</scope>
    <source>
        <strain evidence="1">UBA8849</strain>
    </source>
</reference>
<dbReference type="Pfam" id="PF10049">
    <property type="entry name" value="DUF2283"/>
    <property type="match status" value="1"/>
</dbReference>
<evidence type="ECO:0000313" key="1">
    <source>
        <dbReference type="EMBL" id="HII59294.1"/>
    </source>
</evidence>
<proteinExistence type="predicted"/>
<accession>A0A832T578</accession>
<sequence>MKVKIDYDYENDNLLVYKEGAKSKKTLDLDDILIDFDENGDVVGIEILNASKLFNVDKYDLLKNLIKFEAVGKITKDLITLNIKLYLLRRKKEIIKESVVKGLNTIGLKEGEVVIG</sequence>
<dbReference type="PANTHER" id="PTHR37029:SF1">
    <property type="entry name" value="SSR1768 PROTEIN"/>
    <property type="match status" value="1"/>
</dbReference>
<dbReference type="EMBL" id="DUJR01000007">
    <property type="protein sequence ID" value="HII59294.1"/>
    <property type="molecule type" value="Genomic_DNA"/>
</dbReference>
<dbReference type="PANTHER" id="PTHR37029">
    <property type="entry name" value="SSR1768 PROTEIN"/>
    <property type="match status" value="1"/>
</dbReference>
<protein>
    <submittedName>
        <fullName evidence="1">DUF2283 domain-containing protein</fullName>
    </submittedName>
</protein>
<dbReference type="SMR" id="A0A832T578"/>